<dbReference type="Proteomes" id="UP000678679">
    <property type="component" value="Chromosome 2"/>
</dbReference>
<dbReference type="RefSeq" id="WP_215585971.1">
    <property type="nucleotide sequence ID" value="NZ_CP076133.1"/>
</dbReference>
<proteinExistence type="predicted"/>
<sequence>MLRNIFNILFVILFVSCQSHSVDTGIEIYQVKKPLPDFTKDEHPDCRFCLDLEVTDLFDKPLLTEKDIIEFNYNNQQIILTEKAKQKLEEMEISLVGLPMAMVLDGEIIYGFWFWNKYSSFGCDRVYTYPNINFKIKFGLPPTNAFGEDPRFDERLEDYLEN</sequence>
<evidence type="ECO:0000313" key="1">
    <source>
        <dbReference type="EMBL" id="QWG05492.1"/>
    </source>
</evidence>
<keyword evidence="2" id="KW-1185">Reference proteome</keyword>
<dbReference type="PROSITE" id="PS51257">
    <property type="entry name" value="PROKAR_LIPOPROTEIN"/>
    <property type="match status" value="1"/>
</dbReference>
<evidence type="ECO:0008006" key="3">
    <source>
        <dbReference type="Google" id="ProtNLM"/>
    </source>
</evidence>
<dbReference type="AlphaFoldDB" id="A0AAX1NDU7"/>
<name>A0AAX1NDU7_9BACT</name>
<dbReference type="KEGG" id="fya:KMW28_24030"/>
<accession>A0AAX1NDU7</accession>
<organism evidence="1 2">
    <name type="scientific">Flammeovirga yaeyamensis</name>
    <dbReference type="NCBI Taxonomy" id="367791"/>
    <lineage>
        <taxon>Bacteria</taxon>
        <taxon>Pseudomonadati</taxon>
        <taxon>Bacteroidota</taxon>
        <taxon>Cytophagia</taxon>
        <taxon>Cytophagales</taxon>
        <taxon>Flammeovirgaceae</taxon>
        <taxon>Flammeovirga</taxon>
    </lineage>
</organism>
<gene>
    <name evidence="1" type="ORF">KMW28_24030</name>
</gene>
<reference evidence="1 2" key="1">
    <citation type="submission" date="2021-05" db="EMBL/GenBank/DDBJ databases">
        <title>Comparative genomic studies on the polysaccharide-degrading batcterial strains of the Flammeovirga genus.</title>
        <authorList>
            <person name="Zewei F."/>
            <person name="Zheng Z."/>
            <person name="Yu L."/>
            <person name="Ruyue G."/>
            <person name="Yanhong M."/>
            <person name="Yuanyuan C."/>
            <person name="Jingyan G."/>
            <person name="Wenjun H."/>
        </authorList>
    </citation>
    <scope>NUCLEOTIDE SEQUENCE [LARGE SCALE GENOMIC DNA]</scope>
    <source>
        <strain evidence="1 2">NBRC:100898</strain>
    </source>
</reference>
<dbReference type="EMBL" id="CP076133">
    <property type="protein sequence ID" value="QWG05492.1"/>
    <property type="molecule type" value="Genomic_DNA"/>
</dbReference>
<protein>
    <recommendedName>
        <fullName evidence="3">Lipoprotein</fullName>
    </recommendedName>
</protein>
<evidence type="ECO:0000313" key="2">
    <source>
        <dbReference type="Proteomes" id="UP000678679"/>
    </source>
</evidence>